<evidence type="ECO:0000256" key="5">
    <source>
        <dbReference type="ARBA" id="ARBA00023136"/>
    </source>
</evidence>
<feature type="transmembrane region" description="Helical" evidence="6">
    <location>
        <begin position="285"/>
        <end position="304"/>
    </location>
</feature>
<dbReference type="GO" id="GO:0005886">
    <property type="term" value="C:plasma membrane"/>
    <property type="evidence" value="ECO:0007669"/>
    <property type="project" value="UniProtKB-SubCell"/>
</dbReference>
<dbReference type="PANTHER" id="PTHR30250:SF29">
    <property type="entry name" value="POLYSACCHARIDE BIOSYNTHESIS PROTEIN C-TERMINAL DOMAIN-CONTAINING PROTEIN"/>
    <property type="match status" value="1"/>
</dbReference>
<feature type="transmembrane region" description="Helical" evidence="6">
    <location>
        <begin position="415"/>
        <end position="433"/>
    </location>
</feature>
<comment type="subcellular location">
    <subcellularLocation>
        <location evidence="1">Cell membrane</location>
        <topology evidence="1">Multi-pass membrane protein</topology>
    </subcellularLocation>
</comment>
<feature type="transmembrane region" description="Helical" evidence="6">
    <location>
        <begin position="86"/>
        <end position="110"/>
    </location>
</feature>
<dbReference type="AlphaFoldDB" id="A0A5C8NNZ9"/>
<dbReference type="EMBL" id="VDUW01000008">
    <property type="protein sequence ID" value="TXL63449.1"/>
    <property type="molecule type" value="Genomic_DNA"/>
</dbReference>
<keyword evidence="4 6" id="KW-1133">Transmembrane helix</keyword>
<keyword evidence="2" id="KW-1003">Cell membrane</keyword>
<keyword evidence="8" id="KW-1185">Reference proteome</keyword>
<dbReference type="Proteomes" id="UP000321574">
    <property type="component" value="Unassembled WGS sequence"/>
</dbReference>
<dbReference type="PIRSF" id="PIRSF038958">
    <property type="entry name" value="PG_synth_SpoVB"/>
    <property type="match status" value="1"/>
</dbReference>
<protein>
    <submittedName>
        <fullName evidence="7">Polysaccharide biosynthesis protein</fullName>
    </submittedName>
</protein>
<organism evidence="7 8">
    <name type="scientific">Cerasibacillus terrae</name>
    <dbReference type="NCBI Taxonomy" id="2498845"/>
    <lineage>
        <taxon>Bacteria</taxon>
        <taxon>Bacillati</taxon>
        <taxon>Bacillota</taxon>
        <taxon>Bacilli</taxon>
        <taxon>Bacillales</taxon>
        <taxon>Bacillaceae</taxon>
        <taxon>Cerasibacillus</taxon>
    </lineage>
</organism>
<feature type="transmembrane region" description="Helical" evidence="6">
    <location>
        <begin position="43"/>
        <end position="65"/>
    </location>
</feature>
<feature type="transmembrane region" description="Helical" evidence="6">
    <location>
        <begin position="188"/>
        <end position="211"/>
    </location>
</feature>
<accession>A0A5C8NNZ9</accession>
<evidence type="ECO:0000256" key="6">
    <source>
        <dbReference type="SAM" id="Phobius"/>
    </source>
</evidence>
<feature type="transmembrane region" description="Helical" evidence="6">
    <location>
        <begin position="122"/>
        <end position="142"/>
    </location>
</feature>
<feature type="transmembrane region" description="Helical" evidence="6">
    <location>
        <begin position="388"/>
        <end position="409"/>
    </location>
</feature>
<keyword evidence="3 6" id="KW-0812">Transmembrane</keyword>
<comment type="caution">
    <text evidence="7">The sequence shown here is derived from an EMBL/GenBank/DDBJ whole genome shotgun (WGS) entry which is preliminary data.</text>
</comment>
<dbReference type="InterPro" id="IPR002797">
    <property type="entry name" value="Polysacc_synth"/>
</dbReference>
<evidence type="ECO:0000256" key="4">
    <source>
        <dbReference type="ARBA" id="ARBA00022989"/>
    </source>
</evidence>
<dbReference type="OrthoDB" id="9775950at2"/>
<evidence type="ECO:0000256" key="3">
    <source>
        <dbReference type="ARBA" id="ARBA00022692"/>
    </source>
</evidence>
<reference evidence="7 8" key="1">
    <citation type="submission" date="2019-06" db="EMBL/GenBank/DDBJ databases">
        <title>Cerasibacillus sp. nov., isolated from maize field.</title>
        <authorList>
            <person name="Lin S.-Y."/>
            <person name="Tsai C.-F."/>
            <person name="Young C.-C."/>
        </authorList>
    </citation>
    <scope>NUCLEOTIDE SEQUENCE [LARGE SCALE GENOMIC DNA]</scope>
    <source>
        <strain evidence="7 8">CC-CFT480</strain>
    </source>
</reference>
<evidence type="ECO:0000256" key="1">
    <source>
        <dbReference type="ARBA" id="ARBA00004651"/>
    </source>
</evidence>
<feature type="transmembrane region" description="Helical" evidence="6">
    <location>
        <begin position="480"/>
        <end position="500"/>
    </location>
</feature>
<evidence type="ECO:0000256" key="2">
    <source>
        <dbReference type="ARBA" id="ARBA00022475"/>
    </source>
</evidence>
<name>A0A5C8NNZ9_9BACI</name>
<gene>
    <name evidence="7" type="ORF">FHP05_11615</name>
</gene>
<feature type="transmembrane region" description="Helical" evidence="6">
    <location>
        <begin position="163"/>
        <end position="182"/>
    </location>
</feature>
<dbReference type="RefSeq" id="WP_147668428.1">
    <property type="nucleotide sequence ID" value="NZ_VDUW01000008.1"/>
</dbReference>
<dbReference type="InterPro" id="IPR024923">
    <property type="entry name" value="PG_synth_SpoVB"/>
</dbReference>
<dbReference type="CDD" id="cd13124">
    <property type="entry name" value="MATE_SpoVB_like"/>
    <property type="match status" value="1"/>
</dbReference>
<dbReference type="PANTHER" id="PTHR30250">
    <property type="entry name" value="PST FAMILY PREDICTED COLANIC ACID TRANSPORTER"/>
    <property type="match status" value="1"/>
</dbReference>
<dbReference type="InterPro" id="IPR050833">
    <property type="entry name" value="Poly_Biosynth_Transport"/>
</dbReference>
<dbReference type="Pfam" id="PF01943">
    <property type="entry name" value="Polysacc_synt"/>
    <property type="match status" value="1"/>
</dbReference>
<feature type="transmembrane region" description="Helical" evidence="6">
    <location>
        <begin position="445"/>
        <end position="468"/>
    </location>
</feature>
<sequence length="530" mass="58932">MNGKKSNPLVKGALILTIAGVLSKILSAGYRIPLQNITGDIGFYIYQQVYPILGMAMMLALYGFPSAISKLGADIQAKGENVSFRHFYVPLFFILLTINGIIFIILFSSAEILATYIGDEQLYPIYQLTAFVFLLVPFLALLRGGFQASGDMHPTAISQIGEQLIRVSIIICAAVYISFYGMDLYMVGYAAIYASFAGGIVASIILIWFWFKKKPTYHIGGSLVPWKPYIKTVFIFGMVASLNHMILLLIQVVDVFTLVPSLVEYGYTQEQAKKWKGIFDRGYPLVQFGTVLGSSFSLAIIPTLSKQKSNKNVHILSDLQSAIRMSFYIASGAMIGLIVIFPEVNILLFQDDYGTTSLQILACSILLSSLTITSVTILQGIGDVKKSAFLIGIALLLKWYLNVFLVSHWGITGSALATIFSLLALCILAIYILKRKLPLFSLFKSIHWQAFFMASISMIVFLLGMKWILPATITLSRLSLLMMTLFIVVIGGSLYLFILIRCHAFTKQEISVLPFSDKLSRWMKGEHRDE</sequence>
<feature type="transmembrane region" description="Helical" evidence="6">
    <location>
        <begin position="358"/>
        <end position="381"/>
    </location>
</feature>
<evidence type="ECO:0000313" key="8">
    <source>
        <dbReference type="Proteomes" id="UP000321574"/>
    </source>
</evidence>
<proteinExistence type="predicted"/>
<feature type="transmembrane region" description="Helical" evidence="6">
    <location>
        <begin position="232"/>
        <end position="253"/>
    </location>
</feature>
<keyword evidence="5 6" id="KW-0472">Membrane</keyword>
<evidence type="ECO:0000313" key="7">
    <source>
        <dbReference type="EMBL" id="TXL63449.1"/>
    </source>
</evidence>
<feature type="transmembrane region" description="Helical" evidence="6">
    <location>
        <begin position="325"/>
        <end position="346"/>
    </location>
</feature>